<name>A0A2I1GBE0_9GLOM</name>
<evidence type="ECO:0000313" key="2">
    <source>
        <dbReference type="EMBL" id="PKY43946.1"/>
    </source>
</evidence>
<feature type="compositionally biased region" description="Polar residues" evidence="1">
    <location>
        <begin position="1"/>
        <end position="23"/>
    </location>
</feature>
<keyword evidence="3" id="KW-1185">Reference proteome</keyword>
<dbReference type="Proteomes" id="UP000234323">
    <property type="component" value="Unassembled WGS sequence"/>
</dbReference>
<accession>A0A2I1GBE0</accession>
<feature type="region of interest" description="Disordered" evidence="1">
    <location>
        <begin position="1"/>
        <end position="24"/>
    </location>
</feature>
<evidence type="ECO:0000256" key="1">
    <source>
        <dbReference type="SAM" id="MobiDB-lite"/>
    </source>
</evidence>
<reference evidence="2 3" key="1">
    <citation type="submission" date="2015-10" db="EMBL/GenBank/DDBJ databases">
        <title>Genome analyses suggest a sexual origin of heterokaryosis in a supposedly ancient asexual fungus.</title>
        <authorList>
            <person name="Ropars J."/>
            <person name="Sedzielewska K."/>
            <person name="Noel J."/>
            <person name="Charron P."/>
            <person name="Farinelli L."/>
            <person name="Marton T."/>
            <person name="Kruger M."/>
            <person name="Pelin A."/>
            <person name="Brachmann A."/>
            <person name="Corradi N."/>
        </authorList>
    </citation>
    <scope>NUCLEOTIDE SEQUENCE [LARGE SCALE GENOMIC DNA]</scope>
    <source>
        <strain evidence="2 3">A4</strain>
    </source>
</reference>
<gene>
    <name evidence="2" type="ORF">RhiirA4_458086</name>
</gene>
<comment type="caution">
    <text evidence="2">The sequence shown here is derived from an EMBL/GenBank/DDBJ whole genome shotgun (WGS) entry which is preliminary data.</text>
</comment>
<proteinExistence type="predicted"/>
<dbReference type="AlphaFoldDB" id="A0A2I1GBE0"/>
<organism evidence="2 3">
    <name type="scientific">Rhizophagus irregularis</name>
    <dbReference type="NCBI Taxonomy" id="588596"/>
    <lineage>
        <taxon>Eukaryota</taxon>
        <taxon>Fungi</taxon>
        <taxon>Fungi incertae sedis</taxon>
        <taxon>Mucoromycota</taxon>
        <taxon>Glomeromycotina</taxon>
        <taxon>Glomeromycetes</taxon>
        <taxon>Glomerales</taxon>
        <taxon>Glomeraceae</taxon>
        <taxon>Rhizophagus</taxon>
    </lineage>
</organism>
<sequence length="74" mass="8218">MASKLPSSCNVQYNSDNSQQTLETHIPSVRKKSGKDFELGKTLGEGSYSMTASLNTDFGKGDFLCLWIREIRSL</sequence>
<protein>
    <submittedName>
        <fullName evidence="2">Uncharacterized protein</fullName>
    </submittedName>
</protein>
<evidence type="ECO:0000313" key="3">
    <source>
        <dbReference type="Proteomes" id="UP000234323"/>
    </source>
</evidence>
<dbReference type="EMBL" id="LLXI01000288">
    <property type="protein sequence ID" value="PKY43946.1"/>
    <property type="molecule type" value="Genomic_DNA"/>
</dbReference>